<gene>
    <name evidence="3" type="ORF">ENJ03_00390</name>
</gene>
<reference evidence="3" key="1">
    <citation type="journal article" date="2020" name="mSystems">
        <title>Genome- and Community-Level Interaction Insights into Carbon Utilization and Element Cycling Functions of Hydrothermarchaeota in Hydrothermal Sediment.</title>
        <authorList>
            <person name="Zhou Z."/>
            <person name="Liu Y."/>
            <person name="Xu W."/>
            <person name="Pan J."/>
            <person name="Luo Z.H."/>
            <person name="Li M."/>
        </authorList>
    </citation>
    <scope>NUCLEOTIDE SEQUENCE [LARGE SCALE GENOMIC DNA]</scope>
    <source>
        <strain evidence="3">HyVt-45</strain>
    </source>
</reference>
<comment type="caution">
    <text evidence="3">The sequence shown here is derived from an EMBL/GenBank/DDBJ whole genome shotgun (WGS) entry which is preliminary data.</text>
</comment>
<dbReference type="PANTHER" id="PTHR33295">
    <property type="entry name" value="ATPASE"/>
    <property type="match status" value="1"/>
</dbReference>
<dbReference type="InterPro" id="IPR025420">
    <property type="entry name" value="DUF4143"/>
</dbReference>
<feature type="domain" description="DUF4143" evidence="2">
    <location>
        <begin position="229"/>
        <end position="369"/>
    </location>
</feature>
<dbReference type="Pfam" id="PF13173">
    <property type="entry name" value="AAA_14"/>
    <property type="match status" value="1"/>
</dbReference>
<feature type="domain" description="AAA" evidence="1">
    <location>
        <begin position="38"/>
        <end position="173"/>
    </location>
</feature>
<organism evidence="3">
    <name type="scientific">Desulfofervidus auxilii</name>
    <dbReference type="NCBI Taxonomy" id="1621989"/>
    <lineage>
        <taxon>Bacteria</taxon>
        <taxon>Pseudomonadati</taxon>
        <taxon>Thermodesulfobacteriota</taxon>
        <taxon>Candidatus Desulfofervidia</taxon>
        <taxon>Candidatus Desulfofervidales</taxon>
        <taxon>Candidatus Desulfofervidaceae</taxon>
        <taxon>Candidatus Desulfofervidus</taxon>
    </lineage>
</organism>
<dbReference type="InterPro" id="IPR041682">
    <property type="entry name" value="AAA_14"/>
</dbReference>
<dbReference type="SUPFAM" id="SSF52540">
    <property type="entry name" value="P-loop containing nucleoside triphosphate hydrolases"/>
    <property type="match status" value="1"/>
</dbReference>
<dbReference type="GO" id="GO:0005524">
    <property type="term" value="F:ATP binding"/>
    <property type="evidence" value="ECO:0007669"/>
    <property type="project" value="UniProtKB-KW"/>
</dbReference>
<accession>A0A7V1I389</accession>
<dbReference type="InterPro" id="IPR027417">
    <property type="entry name" value="P-loop_NTPase"/>
</dbReference>
<name>A0A7V1I389_DESA2</name>
<evidence type="ECO:0000313" key="3">
    <source>
        <dbReference type="EMBL" id="HEB73664.1"/>
    </source>
</evidence>
<dbReference type="PANTHER" id="PTHR33295:SF8">
    <property type="entry name" value="AAA+ ATPASE DOMAIN-CONTAINING PROTEIN"/>
    <property type="match status" value="1"/>
</dbReference>
<dbReference type="Proteomes" id="UP000886268">
    <property type="component" value="Unassembled WGS sequence"/>
</dbReference>
<dbReference type="Pfam" id="PF13635">
    <property type="entry name" value="DUF4143"/>
    <property type="match status" value="1"/>
</dbReference>
<dbReference type="Gene3D" id="3.40.50.300">
    <property type="entry name" value="P-loop containing nucleotide triphosphate hydrolases"/>
    <property type="match status" value="1"/>
</dbReference>
<protein>
    <submittedName>
        <fullName evidence="3">ATP-binding protein</fullName>
    </submittedName>
</protein>
<keyword evidence="3" id="KW-0547">Nucleotide-binding</keyword>
<evidence type="ECO:0000259" key="2">
    <source>
        <dbReference type="Pfam" id="PF13635"/>
    </source>
</evidence>
<sequence length="435" mass="51586">MIEKEILSEIILDYQKNTLPPLVERELQNHVDLEIPLNRAITVSGPRRSGKTFFLYSLIKKLIRKGIKKDRTLYVNFENPRLVAMNLKDLTSLLDTFYEIYPENKKQKIWLFLDEIQVVENWEIFIRDILDKRKAFVFISGSSSKLLSREIATSLRGRTLDYLMLPFSFKEYLRLKNINREKYLSSEEKANLLNAFGKYFSWGGYPEILLYPQESKRLINEIIEVTIFRDLMERHKIRNLKVIKLMFNYLVKGKAFSIHKFYNFLKSLNIKVSKNSLYNYLEYFNDAFIFFPLRRFSWSLKNIEQSIPKIYSVDNGLIESIVGENKGSKLENLIFLSLLRKGLKPNEEIFYYLSNNEEVDFIIKKGRKITTLIQSCFDLSDYQTKERETKALIRASKELNCLNLLIITANDESEEIIKDKKIKYIPIWKWLLNSK</sequence>
<evidence type="ECO:0000259" key="1">
    <source>
        <dbReference type="Pfam" id="PF13173"/>
    </source>
</evidence>
<dbReference type="AlphaFoldDB" id="A0A7V1I389"/>
<proteinExistence type="predicted"/>
<keyword evidence="3" id="KW-0067">ATP-binding</keyword>
<dbReference type="EMBL" id="DRKW01000024">
    <property type="protein sequence ID" value="HEB73664.1"/>
    <property type="molecule type" value="Genomic_DNA"/>
</dbReference>